<keyword evidence="1" id="KW-0812">Transmembrane</keyword>
<dbReference type="OrthoDB" id="4559428at2"/>
<accession>A0A2N3VIN5</accession>
<organism evidence="2 3">
    <name type="scientific">Nocardia fluminea</name>
    <dbReference type="NCBI Taxonomy" id="134984"/>
    <lineage>
        <taxon>Bacteria</taxon>
        <taxon>Bacillati</taxon>
        <taxon>Actinomycetota</taxon>
        <taxon>Actinomycetes</taxon>
        <taxon>Mycobacteriales</taxon>
        <taxon>Nocardiaceae</taxon>
        <taxon>Nocardia</taxon>
    </lineage>
</organism>
<evidence type="ECO:0000256" key="1">
    <source>
        <dbReference type="SAM" id="Phobius"/>
    </source>
</evidence>
<protein>
    <submittedName>
        <fullName evidence="2">Uncharacterized protein DUF5134</fullName>
    </submittedName>
</protein>
<keyword evidence="1" id="KW-1133">Transmembrane helix</keyword>
<dbReference type="Proteomes" id="UP000233766">
    <property type="component" value="Unassembled WGS sequence"/>
</dbReference>
<evidence type="ECO:0000313" key="3">
    <source>
        <dbReference type="Proteomes" id="UP000233766"/>
    </source>
</evidence>
<feature type="transmembrane region" description="Helical" evidence="1">
    <location>
        <begin position="96"/>
        <end position="114"/>
    </location>
</feature>
<dbReference type="Pfam" id="PF17197">
    <property type="entry name" value="DUF5134"/>
    <property type="match status" value="1"/>
</dbReference>
<feature type="transmembrane region" description="Helical" evidence="1">
    <location>
        <begin position="134"/>
        <end position="157"/>
    </location>
</feature>
<dbReference type="RefSeq" id="WP_101467193.1">
    <property type="nucleotide sequence ID" value="NZ_PJMW01000002.1"/>
</dbReference>
<sequence>MNHALPGPVGPIAIVLCSAAAIVAAVDARSGATTASRYSGRATELAHVVMLVAMAAMWTPIGGDLPATVWRAVFSVLAIAMSAWVVAAIGRRTDDAGAAIYHCVAAFAMLYATLGEQHHHHAGPASQVPVPLLGWVFVAIFALDAVITLGALAWQIAQRRPARALFPHLVMDAATAVMIWQALSA</sequence>
<gene>
    <name evidence="2" type="ORF">ATK86_5939</name>
</gene>
<feature type="transmembrane region" description="Helical" evidence="1">
    <location>
        <begin position="12"/>
        <end position="32"/>
    </location>
</feature>
<comment type="caution">
    <text evidence="2">The sequence shown here is derived from an EMBL/GenBank/DDBJ whole genome shotgun (WGS) entry which is preliminary data.</text>
</comment>
<dbReference type="InterPro" id="IPR033458">
    <property type="entry name" value="DUF5134"/>
</dbReference>
<name>A0A2N3VIN5_9NOCA</name>
<dbReference type="AlphaFoldDB" id="A0A2N3VIN5"/>
<proteinExistence type="predicted"/>
<reference evidence="2 3" key="1">
    <citation type="submission" date="2017-12" db="EMBL/GenBank/DDBJ databases">
        <title>Sequencing the genomes of 1000 Actinobacteria strains.</title>
        <authorList>
            <person name="Klenk H.-P."/>
        </authorList>
    </citation>
    <scope>NUCLEOTIDE SEQUENCE [LARGE SCALE GENOMIC DNA]</scope>
    <source>
        <strain evidence="2 3">DSM 44489</strain>
    </source>
</reference>
<dbReference type="EMBL" id="PJMW01000002">
    <property type="protein sequence ID" value="PKV81473.1"/>
    <property type="molecule type" value="Genomic_DNA"/>
</dbReference>
<feature type="transmembrane region" description="Helical" evidence="1">
    <location>
        <begin position="164"/>
        <end position="183"/>
    </location>
</feature>
<keyword evidence="3" id="KW-1185">Reference proteome</keyword>
<evidence type="ECO:0000313" key="2">
    <source>
        <dbReference type="EMBL" id="PKV81473.1"/>
    </source>
</evidence>
<feature type="transmembrane region" description="Helical" evidence="1">
    <location>
        <begin position="44"/>
        <end position="63"/>
    </location>
</feature>
<feature type="transmembrane region" description="Helical" evidence="1">
    <location>
        <begin position="69"/>
        <end position="89"/>
    </location>
</feature>
<keyword evidence="1" id="KW-0472">Membrane</keyword>